<protein>
    <recommendedName>
        <fullName evidence="5">FLYWCH-type domain-containing protein</fullName>
    </recommendedName>
</protein>
<evidence type="ECO:0000313" key="7">
    <source>
        <dbReference type="Proteomes" id="UP000663880"/>
    </source>
</evidence>
<dbReference type="GO" id="GO:0008270">
    <property type="term" value="F:zinc ion binding"/>
    <property type="evidence" value="ECO:0007669"/>
    <property type="project" value="UniProtKB-KW"/>
</dbReference>
<organism evidence="6 7">
    <name type="scientific">Pieris macdunnoughi</name>
    <dbReference type="NCBI Taxonomy" id="345717"/>
    <lineage>
        <taxon>Eukaryota</taxon>
        <taxon>Metazoa</taxon>
        <taxon>Ecdysozoa</taxon>
        <taxon>Arthropoda</taxon>
        <taxon>Hexapoda</taxon>
        <taxon>Insecta</taxon>
        <taxon>Pterygota</taxon>
        <taxon>Neoptera</taxon>
        <taxon>Endopterygota</taxon>
        <taxon>Lepidoptera</taxon>
        <taxon>Glossata</taxon>
        <taxon>Ditrysia</taxon>
        <taxon>Papilionoidea</taxon>
        <taxon>Pieridae</taxon>
        <taxon>Pierinae</taxon>
        <taxon>Pieris</taxon>
    </lineage>
</organism>
<dbReference type="InterPro" id="IPR007588">
    <property type="entry name" value="Znf_FLYWCH"/>
</dbReference>
<name>A0A821Q7N5_9NEOP</name>
<evidence type="ECO:0000256" key="3">
    <source>
        <dbReference type="ARBA" id="ARBA00022833"/>
    </source>
</evidence>
<comment type="caution">
    <text evidence="6">The sequence shown here is derived from an EMBL/GenBank/DDBJ whole genome shotgun (WGS) entry which is preliminary data.</text>
</comment>
<evidence type="ECO:0000313" key="6">
    <source>
        <dbReference type="EMBL" id="CAF4819490.1"/>
    </source>
</evidence>
<dbReference type="Pfam" id="PF04500">
    <property type="entry name" value="FLYWCH"/>
    <property type="match status" value="1"/>
</dbReference>
<feature type="domain" description="FLYWCH-type" evidence="5">
    <location>
        <begin position="248"/>
        <end position="304"/>
    </location>
</feature>
<sequence length="320" mass="35943">MSVKSQDMSDEMNIVYATTLDSVPNIFNMLSQNSQDVPELVNILCNDETLSGLYNVVPTSQNLPEALDVVSTTCQETADLLDVMSSQEAQEILNVVTTSHHNTDMYNIVSDPNDVSEIYIESAPYDAYNTLPPTQTPELYQPMSSTSQLVPDAYTVLSQDFCQVSNLSCSRIDPQSIPVPTLLEVPPLRSIKTKKRTTSRPKDKRSKKNKSPDTKANSKDRAKPADPIDIKFSTKPRKAKTQLIELHNGKKLLIVNNYPYYFRHVLKSSPLNRWCCNKNSCNAYVHATIDNNTVVAIGSERHNHLPSKFKQREDGTYIKV</sequence>
<accession>A0A821Q7N5</accession>
<dbReference type="Gene3D" id="2.20.25.240">
    <property type="match status" value="1"/>
</dbReference>
<reference evidence="6" key="1">
    <citation type="submission" date="2021-02" db="EMBL/GenBank/DDBJ databases">
        <authorList>
            <person name="Steward A R."/>
        </authorList>
    </citation>
    <scope>NUCLEOTIDE SEQUENCE</scope>
</reference>
<dbReference type="EMBL" id="CAJOBZ010000008">
    <property type="protein sequence ID" value="CAF4819490.1"/>
    <property type="molecule type" value="Genomic_DNA"/>
</dbReference>
<evidence type="ECO:0000259" key="5">
    <source>
        <dbReference type="Pfam" id="PF04500"/>
    </source>
</evidence>
<keyword evidence="3" id="KW-0862">Zinc</keyword>
<dbReference type="Proteomes" id="UP000663880">
    <property type="component" value="Unassembled WGS sequence"/>
</dbReference>
<keyword evidence="7" id="KW-1185">Reference proteome</keyword>
<feature type="compositionally biased region" description="Basic residues" evidence="4">
    <location>
        <begin position="191"/>
        <end position="209"/>
    </location>
</feature>
<feature type="compositionally biased region" description="Basic and acidic residues" evidence="4">
    <location>
        <begin position="210"/>
        <end position="229"/>
    </location>
</feature>
<dbReference type="AlphaFoldDB" id="A0A821Q7N5"/>
<gene>
    <name evidence="6" type="ORF">PMACD_LOCUS4507</name>
</gene>
<evidence type="ECO:0000256" key="1">
    <source>
        <dbReference type="ARBA" id="ARBA00022723"/>
    </source>
</evidence>
<evidence type="ECO:0000256" key="4">
    <source>
        <dbReference type="SAM" id="MobiDB-lite"/>
    </source>
</evidence>
<feature type="region of interest" description="Disordered" evidence="4">
    <location>
        <begin position="188"/>
        <end position="229"/>
    </location>
</feature>
<dbReference type="OrthoDB" id="7739108at2759"/>
<keyword evidence="1" id="KW-0479">Metal-binding</keyword>
<evidence type="ECO:0000256" key="2">
    <source>
        <dbReference type="ARBA" id="ARBA00022771"/>
    </source>
</evidence>
<proteinExistence type="predicted"/>
<keyword evidence="2" id="KW-0863">Zinc-finger</keyword>